<keyword evidence="4" id="KW-0808">Transferase</keyword>
<dbReference type="Pfam" id="PF02518">
    <property type="entry name" value="HATPase_c"/>
    <property type="match status" value="1"/>
</dbReference>
<keyword evidence="8" id="KW-0902">Two-component regulatory system</keyword>
<evidence type="ECO:0000313" key="12">
    <source>
        <dbReference type="Proteomes" id="UP001499930"/>
    </source>
</evidence>
<accession>A0ABP6KA85</accession>
<dbReference type="InterPro" id="IPR036890">
    <property type="entry name" value="HATPase_C_sf"/>
</dbReference>
<feature type="transmembrane region" description="Helical" evidence="9">
    <location>
        <begin position="54"/>
        <end position="77"/>
    </location>
</feature>
<dbReference type="Gene3D" id="1.20.5.1930">
    <property type="match status" value="1"/>
</dbReference>
<evidence type="ECO:0000256" key="2">
    <source>
        <dbReference type="ARBA" id="ARBA00012438"/>
    </source>
</evidence>
<sequence>MTEMSVQDATGETAPTRPEGGGRLAALALTAAVIGVCCCVAAVALHLWLAGRGIATVFSVADLVLGTAWPLVGSFIVWRQPHNLVGWLLVAPSPLGPYMLLGRYATASAAFGPLPGAAFASWVATWGFAVWFYVVPLLPLFFPDGRLPSRRWRPVVIGIITVATAATIGAMVHPGRADVSPLVINPVGMDWPPALEAAMRVTMVLIFLVGIPLAVASLVVRTRRAIGVERAQLQWLMLSCLAVVCWVAMVALFRGNWFVYEIASAAALLSPVVGIGGAMLRHQLFDVALVLNRTIVLLVLTALGVGLYVAIVVGIDAVAPDSLVGVLTVAAVALLAATGRDTVQAGVDRLLFGLRHDPYAVVARVGTHVAPAAEPVEALQRLVDALRTTLRLPYAAFTGAAVEVESGAPVAGWHAVAAQALGRPVGELRVGRRRAGERLSAREQAAVQEVATRAATLAYAAGLLVDISASRARIVLAREEERRRLRDDLHDGIGPTLAGITYQLEALARRLPDDHGDDLAERAGHLVERLRSAVGEVRAVAHGLQSPVLDQLGLAGALRELVAGFETPRCTAHISDELGPLPAAVEVTVYAIAAEAVTNAMRHSAASRLELHVATDDRTLTLQIRDNGCGLPARPRTGVGLRSMGERAAELGGRLDLLPVPGGGTLVRATLPLETR</sequence>
<dbReference type="PANTHER" id="PTHR24421:SF10">
    <property type="entry name" value="NITRATE_NITRITE SENSOR PROTEIN NARQ"/>
    <property type="match status" value="1"/>
</dbReference>
<protein>
    <recommendedName>
        <fullName evidence="2">histidine kinase</fullName>
        <ecNumber evidence="2">2.7.13.3</ecNumber>
    </recommendedName>
</protein>
<gene>
    <name evidence="11" type="ORF">GCM10017559_02180</name>
</gene>
<comment type="caution">
    <text evidence="11">The sequence shown here is derived from an EMBL/GenBank/DDBJ whole genome shotgun (WGS) entry which is preliminary data.</text>
</comment>
<feature type="transmembrane region" description="Helical" evidence="9">
    <location>
        <begin position="232"/>
        <end position="252"/>
    </location>
</feature>
<feature type="domain" description="Histidine kinase/HSP90-like ATPase" evidence="10">
    <location>
        <begin position="584"/>
        <end position="675"/>
    </location>
</feature>
<evidence type="ECO:0000259" key="10">
    <source>
        <dbReference type="SMART" id="SM00387"/>
    </source>
</evidence>
<feature type="transmembrane region" description="Helical" evidence="9">
    <location>
        <begin position="154"/>
        <end position="172"/>
    </location>
</feature>
<dbReference type="Gene3D" id="3.30.565.10">
    <property type="entry name" value="Histidine kinase-like ATPase, C-terminal domain"/>
    <property type="match status" value="1"/>
</dbReference>
<dbReference type="CDD" id="cd16917">
    <property type="entry name" value="HATPase_UhpB-NarQ-NarX-like"/>
    <property type="match status" value="1"/>
</dbReference>
<comment type="catalytic activity">
    <reaction evidence="1">
        <text>ATP + protein L-histidine = ADP + protein N-phospho-L-histidine.</text>
        <dbReference type="EC" id="2.7.13.3"/>
    </reaction>
</comment>
<feature type="transmembrane region" description="Helical" evidence="9">
    <location>
        <begin position="197"/>
        <end position="220"/>
    </location>
</feature>
<keyword evidence="6" id="KW-0418">Kinase</keyword>
<feature type="transmembrane region" description="Helical" evidence="9">
    <location>
        <begin position="24"/>
        <end position="48"/>
    </location>
</feature>
<evidence type="ECO:0000256" key="6">
    <source>
        <dbReference type="ARBA" id="ARBA00022777"/>
    </source>
</evidence>
<evidence type="ECO:0000313" key="11">
    <source>
        <dbReference type="EMBL" id="GAA2986134.1"/>
    </source>
</evidence>
<keyword evidence="7" id="KW-0067">ATP-binding</keyword>
<keyword evidence="9" id="KW-0472">Membrane</keyword>
<organism evidence="11 12">
    <name type="scientific">Streptosporangium longisporum</name>
    <dbReference type="NCBI Taxonomy" id="46187"/>
    <lineage>
        <taxon>Bacteria</taxon>
        <taxon>Bacillati</taxon>
        <taxon>Actinomycetota</taxon>
        <taxon>Actinomycetes</taxon>
        <taxon>Streptosporangiales</taxon>
        <taxon>Streptosporangiaceae</taxon>
        <taxon>Streptosporangium</taxon>
    </lineage>
</organism>
<dbReference type="Proteomes" id="UP001499930">
    <property type="component" value="Unassembled WGS sequence"/>
</dbReference>
<evidence type="ECO:0000256" key="7">
    <source>
        <dbReference type="ARBA" id="ARBA00022840"/>
    </source>
</evidence>
<feature type="transmembrane region" description="Helical" evidence="9">
    <location>
        <begin position="290"/>
        <end position="311"/>
    </location>
</feature>
<evidence type="ECO:0000256" key="9">
    <source>
        <dbReference type="SAM" id="Phobius"/>
    </source>
</evidence>
<dbReference type="EC" id="2.7.13.3" evidence="2"/>
<proteinExistence type="predicted"/>
<keyword evidence="12" id="KW-1185">Reference proteome</keyword>
<dbReference type="Pfam" id="PF07730">
    <property type="entry name" value="HisKA_3"/>
    <property type="match status" value="1"/>
</dbReference>
<evidence type="ECO:0000256" key="5">
    <source>
        <dbReference type="ARBA" id="ARBA00022741"/>
    </source>
</evidence>
<dbReference type="InterPro" id="IPR003594">
    <property type="entry name" value="HATPase_dom"/>
</dbReference>
<feature type="transmembrane region" description="Helical" evidence="9">
    <location>
        <begin position="84"/>
        <end position="105"/>
    </location>
</feature>
<feature type="transmembrane region" description="Helical" evidence="9">
    <location>
        <begin position="258"/>
        <end position="278"/>
    </location>
</feature>
<keyword evidence="5" id="KW-0547">Nucleotide-binding</keyword>
<dbReference type="InterPro" id="IPR050482">
    <property type="entry name" value="Sensor_HK_TwoCompSys"/>
</dbReference>
<dbReference type="InterPro" id="IPR011712">
    <property type="entry name" value="Sig_transdc_His_kin_sub3_dim/P"/>
</dbReference>
<dbReference type="PANTHER" id="PTHR24421">
    <property type="entry name" value="NITRATE/NITRITE SENSOR PROTEIN NARX-RELATED"/>
    <property type="match status" value="1"/>
</dbReference>
<feature type="transmembrane region" description="Helical" evidence="9">
    <location>
        <begin position="117"/>
        <end position="142"/>
    </location>
</feature>
<evidence type="ECO:0000256" key="4">
    <source>
        <dbReference type="ARBA" id="ARBA00022679"/>
    </source>
</evidence>
<name>A0ABP6KA85_9ACTN</name>
<keyword evidence="9" id="KW-0812">Transmembrane</keyword>
<evidence type="ECO:0000256" key="1">
    <source>
        <dbReference type="ARBA" id="ARBA00000085"/>
    </source>
</evidence>
<dbReference type="SUPFAM" id="SSF55874">
    <property type="entry name" value="ATPase domain of HSP90 chaperone/DNA topoisomerase II/histidine kinase"/>
    <property type="match status" value="1"/>
</dbReference>
<evidence type="ECO:0000256" key="8">
    <source>
        <dbReference type="ARBA" id="ARBA00023012"/>
    </source>
</evidence>
<dbReference type="SMART" id="SM00387">
    <property type="entry name" value="HATPase_c"/>
    <property type="match status" value="1"/>
</dbReference>
<reference evidence="12" key="1">
    <citation type="journal article" date="2019" name="Int. J. Syst. Evol. Microbiol.">
        <title>The Global Catalogue of Microorganisms (GCM) 10K type strain sequencing project: providing services to taxonomists for standard genome sequencing and annotation.</title>
        <authorList>
            <consortium name="The Broad Institute Genomics Platform"/>
            <consortium name="The Broad Institute Genome Sequencing Center for Infectious Disease"/>
            <person name="Wu L."/>
            <person name="Ma J."/>
        </authorList>
    </citation>
    <scope>NUCLEOTIDE SEQUENCE [LARGE SCALE GENOMIC DNA]</scope>
    <source>
        <strain evidence="12">JCM 3106</strain>
    </source>
</reference>
<evidence type="ECO:0000256" key="3">
    <source>
        <dbReference type="ARBA" id="ARBA00022553"/>
    </source>
</evidence>
<keyword evidence="9" id="KW-1133">Transmembrane helix</keyword>
<keyword evidence="3" id="KW-0597">Phosphoprotein</keyword>
<dbReference type="EMBL" id="BAAAWD010000002">
    <property type="protein sequence ID" value="GAA2986134.1"/>
    <property type="molecule type" value="Genomic_DNA"/>
</dbReference>